<dbReference type="PANTHER" id="PTHR13690">
    <property type="entry name" value="TRANSCRIPTION FACTOR POSF21-RELATED"/>
    <property type="match status" value="1"/>
</dbReference>
<keyword evidence="6" id="KW-1185">Reference proteome</keyword>
<reference evidence="5 6" key="1">
    <citation type="submission" date="2018-04" db="EMBL/GenBank/DDBJ databases">
        <title>WGS assembly of Panicum hallii var. hallii HAL2.</title>
        <authorList>
            <person name="Lovell J."/>
            <person name="Jenkins J."/>
            <person name="Lowry D."/>
            <person name="Mamidi S."/>
            <person name="Sreedasyam A."/>
            <person name="Weng X."/>
            <person name="Barry K."/>
            <person name="Bonette J."/>
            <person name="Campitelli B."/>
            <person name="Daum C."/>
            <person name="Gordon S."/>
            <person name="Gould B."/>
            <person name="Lipzen A."/>
            <person name="MacQueen A."/>
            <person name="Palacio-Mejia J."/>
            <person name="Plott C."/>
            <person name="Shakirov E."/>
            <person name="Shu S."/>
            <person name="Yoshinaga Y."/>
            <person name="Zane M."/>
            <person name="Rokhsar D."/>
            <person name="Grimwood J."/>
            <person name="Schmutz J."/>
            <person name="Juenger T."/>
        </authorList>
    </citation>
    <scope>NUCLEOTIDE SEQUENCE [LARGE SCALE GENOMIC DNA]</scope>
    <source>
        <strain evidence="6">cv. HAL2</strain>
    </source>
</reference>
<evidence type="ECO:0000256" key="3">
    <source>
        <dbReference type="SAM" id="MobiDB-lite"/>
    </source>
</evidence>
<evidence type="ECO:0000256" key="2">
    <source>
        <dbReference type="ARBA" id="ARBA00023163"/>
    </source>
</evidence>
<protein>
    <recommendedName>
        <fullName evidence="4">BZIP domain-containing protein</fullName>
    </recommendedName>
</protein>
<dbReference type="STRING" id="1504633.A0A2T7D4H4"/>
<feature type="compositionally biased region" description="Polar residues" evidence="3">
    <location>
        <begin position="266"/>
        <end position="275"/>
    </location>
</feature>
<dbReference type="PANTHER" id="PTHR13690:SF124">
    <property type="entry name" value="TRANSCRIPTION FACTOR RF2A"/>
    <property type="match status" value="1"/>
</dbReference>
<accession>A0A2T7D4H4</accession>
<dbReference type="OrthoDB" id="688389at2759"/>
<dbReference type="AlphaFoldDB" id="A0A2T7D4H4"/>
<dbReference type="GO" id="GO:0005634">
    <property type="term" value="C:nucleus"/>
    <property type="evidence" value="ECO:0007669"/>
    <property type="project" value="TreeGrafter"/>
</dbReference>
<feature type="compositionally biased region" description="Basic and acidic residues" evidence="3">
    <location>
        <begin position="215"/>
        <end position="226"/>
    </location>
</feature>
<feature type="region of interest" description="Disordered" evidence="3">
    <location>
        <begin position="209"/>
        <end position="294"/>
    </location>
</feature>
<feature type="domain" description="BZIP" evidence="4">
    <location>
        <begin position="325"/>
        <end position="389"/>
    </location>
</feature>
<evidence type="ECO:0000313" key="6">
    <source>
        <dbReference type="Proteomes" id="UP000244336"/>
    </source>
</evidence>
<evidence type="ECO:0000259" key="4">
    <source>
        <dbReference type="SMART" id="SM00338"/>
    </source>
</evidence>
<dbReference type="EMBL" id="CM009754">
    <property type="protein sequence ID" value="PUZ50494.1"/>
    <property type="molecule type" value="Genomic_DNA"/>
</dbReference>
<dbReference type="GO" id="GO:0003700">
    <property type="term" value="F:DNA-binding transcription factor activity"/>
    <property type="evidence" value="ECO:0007669"/>
    <property type="project" value="InterPro"/>
</dbReference>
<feature type="region of interest" description="Disordered" evidence="3">
    <location>
        <begin position="156"/>
        <end position="194"/>
    </location>
</feature>
<dbReference type="Proteomes" id="UP000244336">
    <property type="component" value="Chromosome 6"/>
</dbReference>
<evidence type="ECO:0000313" key="5">
    <source>
        <dbReference type="EMBL" id="PUZ50494.1"/>
    </source>
</evidence>
<evidence type="ECO:0000256" key="1">
    <source>
        <dbReference type="ARBA" id="ARBA00023015"/>
    </source>
</evidence>
<dbReference type="InterPro" id="IPR046347">
    <property type="entry name" value="bZIP_sf"/>
</dbReference>
<feature type="compositionally biased region" description="Polar residues" evidence="3">
    <location>
        <begin position="172"/>
        <end position="191"/>
    </location>
</feature>
<organism evidence="5 6">
    <name type="scientific">Panicum hallii var. hallii</name>
    <dbReference type="NCBI Taxonomy" id="1504633"/>
    <lineage>
        <taxon>Eukaryota</taxon>
        <taxon>Viridiplantae</taxon>
        <taxon>Streptophyta</taxon>
        <taxon>Embryophyta</taxon>
        <taxon>Tracheophyta</taxon>
        <taxon>Spermatophyta</taxon>
        <taxon>Magnoliopsida</taxon>
        <taxon>Liliopsida</taxon>
        <taxon>Poales</taxon>
        <taxon>Poaceae</taxon>
        <taxon>PACMAD clade</taxon>
        <taxon>Panicoideae</taxon>
        <taxon>Panicodae</taxon>
        <taxon>Paniceae</taxon>
        <taxon>Panicinae</taxon>
        <taxon>Panicum</taxon>
        <taxon>Panicum sect. Panicum</taxon>
    </lineage>
</organism>
<dbReference type="SMART" id="SM00338">
    <property type="entry name" value="BRLZ"/>
    <property type="match status" value="1"/>
</dbReference>
<name>A0A2T7D4H4_9POAL</name>
<dbReference type="Gramene" id="PUZ50494">
    <property type="protein sequence ID" value="PUZ50494"/>
    <property type="gene ID" value="GQ55_6G062700"/>
</dbReference>
<dbReference type="InterPro" id="IPR004827">
    <property type="entry name" value="bZIP"/>
</dbReference>
<dbReference type="SUPFAM" id="SSF57959">
    <property type="entry name" value="Leucine zipper domain"/>
    <property type="match status" value="1"/>
</dbReference>
<sequence length="445" mass="48123">MTLDHVSNCLRPPAATPSAATLGGQPWLGLAPPPSWTALGLSACPSQGAFSFFADQSTTLSEQIAAWPQSEMSFTPTSGSGLPPRSSGDYCFGFPQSASGSELAPLPPSLRIPSLEEASTHNMVSAMGRAMPCHRGDLSINLGSSISSVPNLTTGAMKSPSMPPLKPPSSHGAGTSSNFINFATRPSSNSELAPLPESLQAPLLPEKQSPIDATGARHDPDFKSFIDNDGYELDQDDPTARDVSWETALKPSEDTRITRSKPFHHGSSSMGIDNSRSTRKVLQSLPPSSLRAVASRSRSPVTRVIYTDAEKEIIRKDKNLQELVNTDPKRVKRLLSNRISAAKRKAINDIHTLELELKVEALQSKYNNSFAESQLLQEQCAELDTQNKEMSMVIQELKRQAMLKDAVTETLQAKIQALNVMKLNAAQMRSKKNKCPGCSCLTPTK</sequence>
<keyword evidence="1" id="KW-0805">Transcription regulation</keyword>
<proteinExistence type="predicted"/>
<gene>
    <name evidence="5" type="ORF">GQ55_6G062700</name>
</gene>
<keyword evidence="2" id="KW-0804">Transcription</keyword>